<dbReference type="GO" id="GO:0006950">
    <property type="term" value="P:response to stress"/>
    <property type="evidence" value="ECO:0007669"/>
    <property type="project" value="TreeGrafter"/>
</dbReference>
<dbReference type="InterPro" id="IPR000835">
    <property type="entry name" value="HTH_MarR-typ"/>
</dbReference>
<dbReference type="InterPro" id="IPR039422">
    <property type="entry name" value="MarR/SlyA-like"/>
</dbReference>
<dbReference type="CDD" id="cd00090">
    <property type="entry name" value="HTH_ARSR"/>
    <property type="match status" value="1"/>
</dbReference>
<dbReference type="InterPro" id="IPR011991">
    <property type="entry name" value="ArsR-like_HTH"/>
</dbReference>
<dbReference type="RefSeq" id="WP_231121696.1">
    <property type="nucleotide sequence ID" value="NZ_RBWV01000011.1"/>
</dbReference>
<dbReference type="InterPro" id="IPR036388">
    <property type="entry name" value="WH-like_DNA-bd_sf"/>
</dbReference>
<dbReference type="SMART" id="SM00347">
    <property type="entry name" value="HTH_MARR"/>
    <property type="match status" value="1"/>
</dbReference>
<sequence>MAESDLPYLLLSAATAVVDAVQAGVRDAGFDDVRPAHGFAFLRLSGGGATVVELARHLGVTKQAASQLVEELSRKGYVERTPHPDDGRAVLVVLTERGRACTAAADATLRTQTQHWSHVVGEGRLRTLRDDLARIVPPGPVRPTW</sequence>
<dbReference type="Pfam" id="PF12802">
    <property type="entry name" value="MarR_2"/>
    <property type="match status" value="1"/>
</dbReference>
<protein>
    <submittedName>
        <fullName evidence="2">DNA-binding MarR family transcriptional regulator</fullName>
    </submittedName>
</protein>
<dbReference type="PANTHER" id="PTHR33164:SF99">
    <property type="entry name" value="MARR FAMILY REGULATORY PROTEIN"/>
    <property type="match status" value="1"/>
</dbReference>
<dbReference type="EMBL" id="RBWV01000011">
    <property type="protein sequence ID" value="RKS75634.1"/>
    <property type="molecule type" value="Genomic_DNA"/>
</dbReference>
<dbReference type="AlphaFoldDB" id="A0A420XQX9"/>
<evidence type="ECO:0000313" key="2">
    <source>
        <dbReference type="EMBL" id="RKS75634.1"/>
    </source>
</evidence>
<evidence type="ECO:0000313" key="3">
    <source>
        <dbReference type="Proteomes" id="UP000281955"/>
    </source>
</evidence>
<gene>
    <name evidence="2" type="ORF">CLV35_2111</name>
</gene>
<dbReference type="InParanoid" id="A0A420XQX9"/>
<dbReference type="Proteomes" id="UP000281955">
    <property type="component" value="Unassembled WGS sequence"/>
</dbReference>
<organism evidence="2 3">
    <name type="scientific">Motilibacter peucedani</name>
    <dbReference type="NCBI Taxonomy" id="598650"/>
    <lineage>
        <taxon>Bacteria</taxon>
        <taxon>Bacillati</taxon>
        <taxon>Actinomycetota</taxon>
        <taxon>Actinomycetes</taxon>
        <taxon>Motilibacterales</taxon>
        <taxon>Motilibacteraceae</taxon>
        <taxon>Motilibacter</taxon>
    </lineage>
</organism>
<accession>A0A420XQX9</accession>
<dbReference type="InterPro" id="IPR036390">
    <property type="entry name" value="WH_DNA-bd_sf"/>
</dbReference>
<keyword evidence="2" id="KW-0238">DNA-binding</keyword>
<reference evidence="2 3" key="1">
    <citation type="submission" date="2018-10" db="EMBL/GenBank/DDBJ databases">
        <title>Genomic Encyclopedia of Archaeal and Bacterial Type Strains, Phase II (KMG-II): from individual species to whole genera.</title>
        <authorList>
            <person name="Goeker M."/>
        </authorList>
    </citation>
    <scope>NUCLEOTIDE SEQUENCE [LARGE SCALE GENOMIC DNA]</scope>
    <source>
        <strain evidence="2 3">RP-AC37</strain>
    </source>
</reference>
<comment type="caution">
    <text evidence="2">The sequence shown here is derived from an EMBL/GenBank/DDBJ whole genome shotgun (WGS) entry which is preliminary data.</text>
</comment>
<dbReference type="GO" id="GO:0003677">
    <property type="term" value="F:DNA binding"/>
    <property type="evidence" value="ECO:0007669"/>
    <property type="project" value="UniProtKB-KW"/>
</dbReference>
<feature type="domain" description="HTH marR-type" evidence="1">
    <location>
        <begin position="3"/>
        <end position="137"/>
    </location>
</feature>
<name>A0A420XQX9_9ACTN</name>
<dbReference type="Gene3D" id="1.10.10.10">
    <property type="entry name" value="Winged helix-like DNA-binding domain superfamily/Winged helix DNA-binding domain"/>
    <property type="match status" value="1"/>
</dbReference>
<dbReference type="GO" id="GO:0003700">
    <property type="term" value="F:DNA-binding transcription factor activity"/>
    <property type="evidence" value="ECO:0007669"/>
    <property type="project" value="InterPro"/>
</dbReference>
<evidence type="ECO:0000259" key="1">
    <source>
        <dbReference type="PROSITE" id="PS50995"/>
    </source>
</evidence>
<dbReference type="PROSITE" id="PS50995">
    <property type="entry name" value="HTH_MARR_2"/>
    <property type="match status" value="1"/>
</dbReference>
<dbReference type="PANTHER" id="PTHR33164">
    <property type="entry name" value="TRANSCRIPTIONAL REGULATOR, MARR FAMILY"/>
    <property type="match status" value="1"/>
</dbReference>
<proteinExistence type="predicted"/>
<keyword evidence="3" id="KW-1185">Reference proteome</keyword>
<dbReference type="SUPFAM" id="SSF46785">
    <property type="entry name" value="Winged helix' DNA-binding domain"/>
    <property type="match status" value="1"/>
</dbReference>
<dbReference type="PRINTS" id="PR00598">
    <property type="entry name" value="HTHMARR"/>
</dbReference>